<dbReference type="EMBL" id="KN833958">
    <property type="protein sequence ID" value="KIK14047.1"/>
    <property type="molecule type" value="Genomic_DNA"/>
</dbReference>
<gene>
    <name evidence="1" type="ORF">PISMIDRAFT_34349</name>
</gene>
<feature type="non-terminal residue" evidence="1">
    <location>
        <position position="104"/>
    </location>
</feature>
<dbReference type="STRING" id="765257.A0A0C9YV69"/>
<name>A0A0C9YV69_9AGAM</name>
<keyword evidence="2" id="KW-1185">Reference proteome</keyword>
<evidence type="ECO:0000313" key="2">
    <source>
        <dbReference type="Proteomes" id="UP000054018"/>
    </source>
</evidence>
<dbReference type="InterPro" id="IPR021109">
    <property type="entry name" value="Peptidase_aspartic_dom_sf"/>
</dbReference>
<feature type="non-terminal residue" evidence="1">
    <location>
        <position position="1"/>
    </location>
</feature>
<protein>
    <submittedName>
        <fullName evidence="1">Uncharacterized protein</fullName>
    </submittedName>
</protein>
<organism evidence="1 2">
    <name type="scientific">Pisolithus microcarpus 441</name>
    <dbReference type="NCBI Taxonomy" id="765257"/>
    <lineage>
        <taxon>Eukaryota</taxon>
        <taxon>Fungi</taxon>
        <taxon>Dikarya</taxon>
        <taxon>Basidiomycota</taxon>
        <taxon>Agaricomycotina</taxon>
        <taxon>Agaricomycetes</taxon>
        <taxon>Agaricomycetidae</taxon>
        <taxon>Boletales</taxon>
        <taxon>Sclerodermatineae</taxon>
        <taxon>Pisolithaceae</taxon>
        <taxon>Pisolithus</taxon>
    </lineage>
</organism>
<evidence type="ECO:0000313" key="1">
    <source>
        <dbReference type="EMBL" id="KIK14047.1"/>
    </source>
</evidence>
<dbReference type="AlphaFoldDB" id="A0A0C9YV69"/>
<sequence length="104" mass="11073">ILDGGSQVVALRKEVAEVLQLPIEKDGCITMETATQGKEAMEGIVNNCPITFAGVTVHLPIQIIRNTAFNIILGQPFTCTLHATTQDLLNGAQSVEIIEPGSSK</sequence>
<accession>A0A0C9YV69</accession>
<dbReference type="HOGENOM" id="CLU_003921_8_2_1"/>
<proteinExistence type="predicted"/>
<dbReference type="OrthoDB" id="3202009at2759"/>
<dbReference type="Gene3D" id="2.40.70.10">
    <property type="entry name" value="Acid Proteases"/>
    <property type="match status" value="1"/>
</dbReference>
<reference evidence="2" key="2">
    <citation type="submission" date="2015-01" db="EMBL/GenBank/DDBJ databases">
        <title>Evolutionary Origins and Diversification of the Mycorrhizal Mutualists.</title>
        <authorList>
            <consortium name="DOE Joint Genome Institute"/>
            <consortium name="Mycorrhizal Genomics Consortium"/>
            <person name="Kohler A."/>
            <person name="Kuo A."/>
            <person name="Nagy L.G."/>
            <person name="Floudas D."/>
            <person name="Copeland A."/>
            <person name="Barry K.W."/>
            <person name="Cichocki N."/>
            <person name="Veneault-Fourrey C."/>
            <person name="LaButti K."/>
            <person name="Lindquist E.A."/>
            <person name="Lipzen A."/>
            <person name="Lundell T."/>
            <person name="Morin E."/>
            <person name="Murat C."/>
            <person name="Riley R."/>
            <person name="Ohm R."/>
            <person name="Sun H."/>
            <person name="Tunlid A."/>
            <person name="Henrissat B."/>
            <person name="Grigoriev I.V."/>
            <person name="Hibbett D.S."/>
            <person name="Martin F."/>
        </authorList>
    </citation>
    <scope>NUCLEOTIDE SEQUENCE [LARGE SCALE GENOMIC DNA]</scope>
    <source>
        <strain evidence="2">441</strain>
    </source>
</reference>
<reference evidence="1 2" key="1">
    <citation type="submission" date="2014-04" db="EMBL/GenBank/DDBJ databases">
        <authorList>
            <consortium name="DOE Joint Genome Institute"/>
            <person name="Kuo A."/>
            <person name="Kohler A."/>
            <person name="Costa M.D."/>
            <person name="Nagy L.G."/>
            <person name="Floudas D."/>
            <person name="Copeland A."/>
            <person name="Barry K.W."/>
            <person name="Cichocki N."/>
            <person name="Veneault-Fourrey C."/>
            <person name="LaButti K."/>
            <person name="Lindquist E.A."/>
            <person name="Lipzen A."/>
            <person name="Lundell T."/>
            <person name="Morin E."/>
            <person name="Murat C."/>
            <person name="Sun H."/>
            <person name="Tunlid A."/>
            <person name="Henrissat B."/>
            <person name="Grigoriev I.V."/>
            <person name="Hibbett D.S."/>
            <person name="Martin F."/>
            <person name="Nordberg H.P."/>
            <person name="Cantor M.N."/>
            <person name="Hua S.X."/>
        </authorList>
    </citation>
    <scope>NUCLEOTIDE SEQUENCE [LARGE SCALE GENOMIC DNA]</scope>
    <source>
        <strain evidence="1 2">441</strain>
    </source>
</reference>
<dbReference type="Proteomes" id="UP000054018">
    <property type="component" value="Unassembled WGS sequence"/>
</dbReference>
<dbReference type="CDD" id="cd00303">
    <property type="entry name" value="retropepsin_like"/>
    <property type="match status" value="1"/>
</dbReference>